<dbReference type="RefSeq" id="WP_110840353.1">
    <property type="nucleotide sequence ID" value="NZ_QJVJ01000005.1"/>
</dbReference>
<comment type="caution">
    <text evidence="2">The sequence shown here is derived from an EMBL/GenBank/DDBJ whole genome shotgun (WGS) entry which is preliminary data.</text>
</comment>
<keyword evidence="3" id="KW-1185">Reference proteome</keyword>
<dbReference type="EMBL" id="QJVJ01000005">
    <property type="protein sequence ID" value="PYI54292.1"/>
    <property type="molecule type" value="Genomic_DNA"/>
</dbReference>
<sequence>MTKIGYVSTYVPQKCGLATYTHHLRQAVHGAKEWRPKDPVVVLTGSDADKGNDPLLWPLPRDREEAYARMARRINQSDIDVVSLQHEFGIFGGDAGAHVLTFVRSLNKPLITTFHTVFEKPPEPYASIQREIAEKSFRIVVMNRKAIDYLHQSFGIPKEKLIFIPHGTPAPDAESRHRVRERLGWGNRKVLMTFGLLSRGKGIELLLNILPDIAKKVPDVLYAIVGQTHPEVKKREGERYREELRKRIESSGMERHTVMLDRYMEESDLVKHMMACDLYVTPYPGMEQITSGTLAYAVGLGRPVLTTPYAYAQDLLADYPELLLPYDSPAAWTDAIVSLLTNDVRLKSWSKKIESLGSGMHWPEVGRRHQQLFAEVTTVESLTR</sequence>
<dbReference type="Gene3D" id="3.40.50.2000">
    <property type="entry name" value="Glycogen Phosphorylase B"/>
    <property type="match status" value="2"/>
</dbReference>
<dbReference type="Pfam" id="PF13439">
    <property type="entry name" value="Glyco_transf_4"/>
    <property type="match status" value="1"/>
</dbReference>
<proteinExistence type="predicted"/>
<dbReference type="GO" id="GO:0016740">
    <property type="term" value="F:transferase activity"/>
    <property type="evidence" value="ECO:0007669"/>
    <property type="project" value="UniProtKB-KW"/>
</dbReference>
<feature type="domain" description="Glycosyltransferase subfamily 4-like N-terminal" evidence="1">
    <location>
        <begin position="60"/>
        <end position="167"/>
    </location>
</feature>
<name>A0A2V5K677_9BACL</name>
<dbReference type="AlphaFoldDB" id="A0A2V5K677"/>
<dbReference type="Proteomes" id="UP000247476">
    <property type="component" value="Unassembled WGS sequence"/>
</dbReference>
<gene>
    <name evidence="2" type="ORF">DLM86_12495</name>
</gene>
<evidence type="ECO:0000313" key="2">
    <source>
        <dbReference type="EMBL" id="PYI54292.1"/>
    </source>
</evidence>
<keyword evidence="2" id="KW-0808">Transferase</keyword>
<dbReference type="PANTHER" id="PTHR12526">
    <property type="entry name" value="GLYCOSYLTRANSFERASE"/>
    <property type="match status" value="1"/>
</dbReference>
<dbReference type="Pfam" id="PF13692">
    <property type="entry name" value="Glyco_trans_1_4"/>
    <property type="match status" value="1"/>
</dbReference>
<reference evidence="2 3" key="1">
    <citation type="submission" date="2018-05" db="EMBL/GenBank/DDBJ databases">
        <title>Paenibacillus flagellatus sp. nov., isolated from selenium mineral soil.</title>
        <authorList>
            <person name="Dai X."/>
        </authorList>
    </citation>
    <scope>NUCLEOTIDE SEQUENCE [LARGE SCALE GENOMIC DNA]</scope>
    <source>
        <strain evidence="2 3">DXL2</strain>
    </source>
</reference>
<dbReference type="InterPro" id="IPR028098">
    <property type="entry name" value="Glyco_trans_4-like_N"/>
</dbReference>
<evidence type="ECO:0000259" key="1">
    <source>
        <dbReference type="Pfam" id="PF13439"/>
    </source>
</evidence>
<protein>
    <submittedName>
        <fullName evidence="2">Glycosyl transferase family 1</fullName>
    </submittedName>
</protein>
<organism evidence="2 3">
    <name type="scientific">Paenibacillus flagellatus</name>
    <dbReference type="NCBI Taxonomy" id="2211139"/>
    <lineage>
        <taxon>Bacteria</taxon>
        <taxon>Bacillati</taxon>
        <taxon>Bacillota</taxon>
        <taxon>Bacilli</taxon>
        <taxon>Bacillales</taxon>
        <taxon>Paenibacillaceae</taxon>
        <taxon>Paenibacillus</taxon>
    </lineage>
</organism>
<accession>A0A2V5K677</accession>
<evidence type="ECO:0000313" key="3">
    <source>
        <dbReference type="Proteomes" id="UP000247476"/>
    </source>
</evidence>
<dbReference type="CDD" id="cd03822">
    <property type="entry name" value="GT4_mannosyltransferase-like"/>
    <property type="match status" value="1"/>
</dbReference>
<dbReference type="OrthoDB" id="9765330at2"/>
<dbReference type="SUPFAM" id="SSF53756">
    <property type="entry name" value="UDP-Glycosyltransferase/glycogen phosphorylase"/>
    <property type="match status" value="1"/>
</dbReference>
<dbReference type="PANTHER" id="PTHR12526:SF572">
    <property type="entry name" value="BLL5144 PROTEIN"/>
    <property type="match status" value="1"/>
</dbReference>